<dbReference type="Pfam" id="PF12472">
    <property type="entry name" value="DUF3693"/>
    <property type="match status" value="1"/>
</dbReference>
<evidence type="ECO:0000313" key="2">
    <source>
        <dbReference type="Proteomes" id="UP000199371"/>
    </source>
</evidence>
<dbReference type="STRING" id="173990.SAMN05660691_02438"/>
<name>A0A1H6MFK7_9GAMM</name>
<dbReference type="EMBL" id="FNXF01000009">
    <property type="protein sequence ID" value="SEH96431.1"/>
    <property type="molecule type" value="Genomic_DNA"/>
</dbReference>
<gene>
    <name evidence="1" type="ORF">SAMN05660691_02438</name>
</gene>
<evidence type="ECO:0000313" key="1">
    <source>
        <dbReference type="EMBL" id="SEH96431.1"/>
    </source>
</evidence>
<dbReference type="InterPro" id="IPR021096">
    <property type="entry name" value="Vibrio_phage_VSK_Orf152"/>
</dbReference>
<organism evidence="1 2">
    <name type="scientific">Rheinheimera pacifica</name>
    <dbReference type="NCBI Taxonomy" id="173990"/>
    <lineage>
        <taxon>Bacteria</taxon>
        <taxon>Pseudomonadati</taxon>
        <taxon>Pseudomonadota</taxon>
        <taxon>Gammaproteobacteria</taxon>
        <taxon>Chromatiales</taxon>
        <taxon>Chromatiaceae</taxon>
        <taxon>Rheinheimera</taxon>
    </lineage>
</organism>
<accession>A0A1H6MFK7</accession>
<protein>
    <submittedName>
        <fullName evidence="1">Phage related protein</fullName>
    </submittedName>
</protein>
<proteinExistence type="predicted"/>
<dbReference type="Proteomes" id="UP000199371">
    <property type="component" value="Unassembled WGS sequence"/>
</dbReference>
<reference evidence="2" key="1">
    <citation type="submission" date="2016-10" db="EMBL/GenBank/DDBJ databases">
        <authorList>
            <person name="Varghese N."/>
            <person name="Submissions S."/>
        </authorList>
    </citation>
    <scope>NUCLEOTIDE SEQUENCE [LARGE SCALE GENOMIC DNA]</scope>
    <source>
        <strain evidence="2">DSM 17616</strain>
    </source>
</reference>
<dbReference type="AlphaFoldDB" id="A0A1H6MFK7"/>
<dbReference type="RefSeq" id="WP_177172226.1">
    <property type="nucleotide sequence ID" value="NZ_FNXF01000009.1"/>
</dbReference>
<sequence length="117" mass="12738">MFSYELICELKNAKGLTKDSEVLAVLPKCTKSIVSEVKSGKRHLTEEQALFIASECNLNTEWVLVQLAEETAKSEEAKSAWHNLAKKLNKSVLAAILAVTVVFGGLESNGNNKAVFA</sequence>
<keyword evidence="2" id="KW-1185">Reference proteome</keyword>